<proteinExistence type="predicted"/>
<dbReference type="Proteomes" id="UP000784294">
    <property type="component" value="Unassembled WGS sequence"/>
</dbReference>
<organism evidence="1 2">
    <name type="scientific">Protopolystoma xenopodis</name>
    <dbReference type="NCBI Taxonomy" id="117903"/>
    <lineage>
        <taxon>Eukaryota</taxon>
        <taxon>Metazoa</taxon>
        <taxon>Spiralia</taxon>
        <taxon>Lophotrochozoa</taxon>
        <taxon>Platyhelminthes</taxon>
        <taxon>Monogenea</taxon>
        <taxon>Polyopisthocotylea</taxon>
        <taxon>Polystomatidea</taxon>
        <taxon>Polystomatidae</taxon>
        <taxon>Protopolystoma</taxon>
    </lineage>
</organism>
<sequence>MHAYPLYHPFYYQPHMRRLSGSPSTCERNPLGPLDFAPPAVPGTGASPLLVPGLDILMAHRATLSELNTPVKRRSVGGAAAAAAAAPEGLGAGLLRSRGRFSVSPGLPGLSGLLGMPVGLPQIFLSPDHAALQAAHEVFRRNSIVQPVVPE</sequence>
<evidence type="ECO:0000313" key="1">
    <source>
        <dbReference type="EMBL" id="VEL24178.1"/>
    </source>
</evidence>
<comment type="caution">
    <text evidence="1">The sequence shown here is derived from an EMBL/GenBank/DDBJ whole genome shotgun (WGS) entry which is preliminary data.</text>
</comment>
<evidence type="ECO:0000313" key="2">
    <source>
        <dbReference type="Proteomes" id="UP000784294"/>
    </source>
</evidence>
<protein>
    <submittedName>
        <fullName evidence="1">Uncharacterized protein</fullName>
    </submittedName>
</protein>
<gene>
    <name evidence="1" type="ORF">PXEA_LOCUS17618</name>
</gene>
<keyword evidence="2" id="KW-1185">Reference proteome</keyword>
<dbReference type="EMBL" id="CAAALY010066347">
    <property type="protein sequence ID" value="VEL24178.1"/>
    <property type="molecule type" value="Genomic_DNA"/>
</dbReference>
<reference evidence="1" key="1">
    <citation type="submission" date="2018-11" db="EMBL/GenBank/DDBJ databases">
        <authorList>
            <consortium name="Pathogen Informatics"/>
        </authorList>
    </citation>
    <scope>NUCLEOTIDE SEQUENCE</scope>
</reference>
<name>A0A448WZE4_9PLAT</name>
<accession>A0A448WZE4</accession>
<dbReference type="AlphaFoldDB" id="A0A448WZE4"/>